<feature type="transmembrane region" description="Helical" evidence="5">
    <location>
        <begin position="31"/>
        <end position="49"/>
    </location>
</feature>
<organism evidence="6 7">
    <name type="scientific">Hyella patelloides LEGE 07179</name>
    <dbReference type="NCBI Taxonomy" id="945734"/>
    <lineage>
        <taxon>Bacteria</taxon>
        <taxon>Bacillati</taxon>
        <taxon>Cyanobacteriota</taxon>
        <taxon>Cyanophyceae</taxon>
        <taxon>Pleurocapsales</taxon>
        <taxon>Hyellaceae</taxon>
        <taxon>Hyella</taxon>
    </lineage>
</organism>
<reference evidence="6 7" key="1">
    <citation type="submission" date="2019-01" db="EMBL/GenBank/DDBJ databases">
        <authorList>
            <person name="Brito A."/>
        </authorList>
    </citation>
    <scope>NUCLEOTIDE SEQUENCE [LARGE SCALE GENOMIC DNA]</scope>
    <source>
        <strain evidence="6">1</strain>
    </source>
</reference>
<keyword evidence="3 5" id="KW-1133">Transmembrane helix</keyword>
<dbReference type="Pfam" id="PF01943">
    <property type="entry name" value="Polysacc_synt"/>
    <property type="match status" value="1"/>
</dbReference>
<evidence type="ECO:0000256" key="2">
    <source>
        <dbReference type="ARBA" id="ARBA00022692"/>
    </source>
</evidence>
<dbReference type="Proteomes" id="UP000320055">
    <property type="component" value="Unassembled WGS sequence"/>
</dbReference>
<evidence type="ECO:0000313" key="7">
    <source>
        <dbReference type="Proteomes" id="UP000320055"/>
    </source>
</evidence>
<feature type="transmembrane region" description="Helical" evidence="5">
    <location>
        <begin position="338"/>
        <end position="356"/>
    </location>
</feature>
<dbReference type="OrthoDB" id="5240734at2"/>
<evidence type="ECO:0000256" key="1">
    <source>
        <dbReference type="ARBA" id="ARBA00004141"/>
    </source>
</evidence>
<feature type="transmembrane region" description="Helical" evidence="5">
    <location>
        <begin position="55"/>
        <end position="74"/>
    </location>
</feature>
<dbReference type="PANTHER" id="PTHR43424">
    <property type="entry name" value="LOCUS PUTATIVE PROTEIN 1-RELATED"/>
    <property type="match status" value="1"/>
</dbReference>
<evidence type="ECO:0000313" key="6">
    <source>
        <dbReference type="EMBL" id="VEP14285.1"/>
    </source>
</evidence>
<protein>
    <submittedName>
        <fullName evidence="6">Membrane protein</fullName>
    </submittedName>
</protein>
<feature type="transmembrane region" description="Helical" evidence="5">
    <location>
        <begin position="368"/>
        <end position="389"/>
    </location>
</feature>
<keyword evidence="4 5" id="KW-0472">Membrane</keyword>
<feature type="transmembrane region" description="Helical" evidence="5">
    <location>
        <begin position="155"/>
        <end position="177"/>
    </location>
</feature>
<evidence type="ECO:0000256" key="3">
    <source>
        <dbReference type="ARBA" id="ARBA00022989"/>
    </source>
</evidence>
<sequence length="455" mass="51091">MLNKLRAVDNNLSPGLRKIIRNIGWLSAERLLSMIISFVVGVYVIRYLGSESFGKLSYSSSFVALFAAIAKLGLDKIVVRNLVKQKNLTGEILGTAIILKFIGSLVAISLIGVTIWHSSDDIQIILMTFIIASSLMFQSFDVLDLWFKSQVLSKSIVIVRSSQFIISSLAKLSFIFFKLPLMMFAYLLLVDSIIRAVGMTAIYIKQNQCRSKWKFKKSSAINLLKDSWPLIISSVMVTLYMKIDQVMLGNMSNSQEVGNYAAAVRFSEIWYFIPTAVSTSVFPSIIKAKQKSEKEYYTKLQQLYDLMAWMSLTVAIPMSFISTHFMTVLLGQEYVKSGQILSVHIWSGLFVFLGVARSQWLMAENFTRFSLISTSLGALSNIFLNFILIPEQGGMGAAIATLISQAVASYLVCLFYPPTFNTGKMLTKALLIPWRIKQNIAYINGFKKTFLSKIF</sequence>
<proteinExistence type="predicted"/>
<dbReference type="CDD" id="cd13128">
    <property type="entry name" value="MATE_Wzx_like"/>
    <property type="match status" value="1"/>
</dbReference>
<evidence type="ECO:0000256" key="4">
    <source>
        <dbReference type="ARBA" id="ARBA00023136"/>
    </source>
</evidence>
<feature type="transmembrane region" description="Helical" evidence="5">
    <location>
        <begin position="306"/>
        <end position="326"/>
    </location>
</feature>
<feature type="transmembrane region" description="Helical" evidence="5">
    <location>
        <begin position="122"/>
        <end position="143"/>
    </location>
</feature>
<accession>A0A563VS87</accession>
<feature type="transmembrane region" description="Helical" evidence="5">
    <location>
        <begin position="95"/>
        <end position="116"/>
    </location>
</feature>
<dbReference type="PANTHER" id="PTHR43424:SF1">
    <property type="entry name" value="LOCUS PUTATIVE PROTEIN 1-RELATED"/>
    <property type="match status" value="1"/>
</dbReference>
<gene>
    <name evidence="6" type="ORF">H1P_2540003</name>
</gene>
<dbReference type="InterPro" id="IPR052556">
    <property type="entry name" value="PolySynth_Transporter"/>
</dbReference>
<feature type="transmembrane region" description="Helical" evidence="5">
    <location>
        <begin position="269"/>
        <end position="286"/>
    </location>
</feature>
<feature type="transmembrane region" description="Helical" evidence="5">
    <location>
        <begin position="223"/>
        <end position="243"/>
    </location>
</feature>
<feature type="transmembrane region" description="Helical" evidence="5">
    <location>
        <begin position="395"/>
        <end position="416"/>
    </location>
</feature>
<keyword evidence="7" id="KW-1185">Reference proteome</keyword>
<dbReference type="AlphaFoldDB" id="A0A563VS87"/>
<feature type="transmembrane region" description="Helical" evidence="5">
    <location>
        <begin position="183"/>
        <end position="203"/>
    </location>
</feature>
<dbReference type="EMBL" id="CAACVJ010000173">
    <property type="protein sequence ID" value="VEP14285.1"/>
    <property type="molecule type" value="Genomic_DNA"/>
</dbReference>
<keyword evidence="2 5" id="KW-0812">Transmembrane</keyword>
<name>A0A563VS87_9CYAN</name>
<dbReference type="InterPro" id="IPR002797">
    <property type="entry name" value="Polysacc_synth"/>
</dbReference>
<dbReference type="RefSeq" id="WP_144872761.1">
    <property type="nucleotide sequence ID" value="NZ_LR213997.1"/>
</dbReference>
<evidence type="ECO:0000256" key="5">
    <source>
        <dbReference type="SAM" id="Phobius"/>
    </source>
</evidence>
<dbReference type="GO" id="GO:0016020">
    <property type="term" value="C:membrane"/>
    <property type="evidence" value="ECO:0007669"/>
    <property type="project" value="UniProtKB-SubCell"/>
</dbReference>
<comment type="subcellular location">
    <subcellularLocation>
        <location evidence="1">Membrane</location>
        <topology evidence="1">Multi-pass membrane protein</topology>
    </subcellularLocation>
</comment>